<organism evidence="1 2">
    <name type="scientific">Klebsiella phage May</name>
    <dbReference type="NCBI Taxonomy" id="2054272"/>
    <lineage>
        <taxon>Viruses</taxon>
        <taxon>Duplodnaviria</taxon>
        <taxon>Heunggongvirae</taxon>
        <taxon>Uroviricota</taxon>
        <taxon>Caudoviricetes</taxon>
        <taxon>Pantevenvirales</taxon>
        <taxon>Ackermannviridae</taxon>
        <taxon>Taipeivirus</taxon>
        <taxon>Taipeivirus may</taxon>
    </lineage>
</organism>
<accession>A0A2H5BNN5</accession>
<evidence type="ECO:0000313" key="1">
    <source>
        <dbReference type="EMBL" id="AUG87950.1"/>
    </source>
</evidence>
<evidence type="ECO:0000313" key="2">
    <source>
        <dbReference type="Proteomes" id="UP000241345"/>
    </source>
</evidence>
<protein>
    <submittedName>
        <fullName evidence="1">Uncharacterized protein</fullName>
    </submittedName>
</protein>
<proteinExistence type="predicted"/>
<keyword evidence="2" id="KW-1185">Reference proteome</keyword>
<reference evidence="2" key="1">
    <citation type="submission" date="2017-11" db="EMBL/GenBank/DDBJ databases">
        <title>Complete Genome of Klebsiella pneumoniae Myophage May.</title>
        <authorList>
            <person name="Nguyen K."/>
            <person name="Bonasera R."/>
            <person name="Gill J.J."/>
            <person name="Liu M."/>
        </authorList>
    </citation>
    <scope>NUCLEOTIDE SEQUENCE [LARGE SCALE GENOMIC DNA]</scope>
</reference>
<sequence>MINKLPPTKSVWEGCRRLRITAQELSRTHHSDGRTQAWCSEVR</sequence>
<dbReference type="Proteomes" id="UP000241345">
    <property type="component" value="Segment"/>
</dbReference>
<gene>
    <name evidence="1" type="ORF">CPT_May_036</name>
</gene>
<name>A0A2H5BNN5_9CAUD</name>
<dbReference type="EMBL" id="MG428991">
    <property type="protein sequence ID" value="AUG87950.1"/>
    <property type="molecule type" value="Genomic_DNA"/>
</dbReference>
<reference evidence="1 2" key="2">
    <citation type="journal article" date="2019" name="Microbiol. Resour. Announc.">
        <title>Complete Genome Sequence of Klebsiella pneumoniae Myophage May.</title>
        <authorList>
            <person name="Nguyen K.T."/>
            <person name="Bonasera R."/>
            <person name="Benson G."/>
            <person name="Hernandez-Morales A.C."/>
            <person name="Gill J.J."/>
            <person name="Liu M."/>
        </authorList>
    </citation>
    <scope>NUCLEOTIDE SEQUENCE [LARGE SCALE GENOMIC DNA]</scope>
</reference>